<keyword evidence="2" id="KW-1185">Reference proteome</keyword>
<proteinExistence type="predicted"/>
<name>A0A3N0BUC7_9MICC</name>
<dbReference type="PANTHER" id="PTHR10443">
    <property type="entry name" value="MICROSOMAL DIPEPTIDASE"/>
    <property type="match status" value="1"/>
</dbReference>
<evidence type="ECO:0000313" key="2">
    <source>
        <dbReference type="Proteomes" id="UP000273807"/>
    </source>
</evidence>
<reference evidence="1 2" key="1">
    <citation type="submission" date="2018-10" db="EMBL/GenBank/DDBJ databases">
        <title>Genome sequencing of Arthrobacter oryzae TNB02.</title>
        <authorList>
            <person name="Cho Y.-J."/>
            <person name="Cho A."/>
            <person name="Kim O.-S."/>
        </authorList>
    </citation>
    <scope>NUCLEOTIDE SEQUENCE [LARGE SCALE GENOMIC DNA]</scope>
    <source>
        <strain evidence="1 2">TNB02</strain>
    </source>
</reference>
<dbReference type="GO" id="GO:0070573">
    <property type="term" value="F:metallodipeptidase activity"/>
    <property type="evidence" value="ECO:0007669"/>
    <property type="project" value="InterPro"/>
</dbReference>
<organism evidence="1 2">
    <name type="scientific">Arthrobacter oryzae</name>
    <dbReference type="NCBI Taxonomy" id="409290"/>
    <lineage>
        <taxon>Bacteria</taxon>
        <taxon>Bacillati</taxon>
        <taxon>Actinomycetota</taxon>
        <taxon>Actinomycetes</taxon>
        <taxon>Micrococcales</taxon>
        <taxon>Micrococcaceae</taxon>
        <taxon>Arthrobacter</taxon>
    </lineage>
</organism>
<evidence type="ECO:0000313" key="1">
    <source>
        <dbReference type="EMBL" id="RNL52757.1"/>
    </source>
</evidence>
<dbReference type="InterPro" id="IPR032466">
    <property type="entry name" value="Metal_Hydrolase"/>
</dbReference>
<accession>A0A3N0BUC7</accession>
<gene>
    <name evidence="1" type="ORF">D7003_13695</name>
</gene>
<dbReference type="Proteomes" id="UP000273807">
    <property type="component" value="Unassembled WGS sequence"/>
</dbReference>
<dbReference type="EMBL" id="RBED01000112">
    <property type="protein sequence ID" value="RNL52757.1"/>
    <property type="molecule type" value="Genomic_DNA"/>
</dbReference>
<dbReference type="OrthoDB" id="9804920at2"/>
<dbReference type="GO" id="GO:0006508">
    <property type="term" value="P:proteolysis"/>
    <property type="evidence" value="ECO:0007669"/>
    <property type="project" value="InterPro"/>
</dbReference>
<comment type="caution">
    <text evidence="1">The sequence shown here is derived from an EMBL/GenBank/DDBJ whole genome shotgun (WGS) entry which is preliminary data.</text>
</comment>
<dbReference type="InterPro" id="IPR008257">
    <property type="entry name" value="Pept_M19"/>
</dbReference>
<dbReference type="SUPFAM" id="SSF51556">
    <property type="entry name" value="Metallo-dependent hydrolases"/>
    <property type="match status" value="1"/>
</dbReference>
<dbReference type="Gene3D" id="3.20.20.140">
    <property type="entry name" value="Metal-dependent hydrolases"/>
    <property type="match status" value="1"/>
</dbReference>
<dbReference type="Pfam" id="PF01244">
    <property type="entry name" value="Peptidase_M19"/>
    <property type="match status" value="1"/>
</dbReference>
<dbReference type="PANTHER" id="PTHR10443:SF12">
    <property type="entry name" value="DIPEPTIDASE"/>
    <property type="match status" value="1"/>
</dbReference>
<dbReference type="RefSeq" id="WP_123255986.1">
    <property type="nucleotide sequence ID" value="NZ_RBED01000112.1"/>
</dbReference>
<sequence>MSNFQGPATVVDGPQIETVQSHSALDPGNRQDAAGLHATATIVDGLQINNWDRGVLEELRAGGISGVNATCAVWEGPADTLKAIGDWYQLAVQNPDLMVLARNSQDIRQAKLDERVAVLLGFQNTSSFGDDFRLVEVFHRLGVKVAQLTYNIQNLVGGACYEPEDSGLTRFGRTIVSEMNRVGMLIDLSHVGNRTSLDAVEASIAPVAITHSNPTWFVENPRNKPDEVIRAVTDKGGMLGCCLYPLVIGGKKTTLDQFCQMIARLVDELGPERIGLGSDCTRNWDENYVGWLRNGRWQPPGDNKPSWPEWPEWFVGPEDFPRLTDGLVKVGLDEKTIRGVLGENWLRLFDDVFPGRKI</sequence>
<dbReference type="PROSITE" id="PS51365">
    <property type="entry name" value="RENAL_DIPEPTIDASE_2"/>
    <property type="match status" value="1"/>
</dbReference>
<protein>
    <submittedName>
        <fullName evidence="1">Membrane dipeptidase</fullName>
    </submittedName>
</protein>
<dbReference type="AlphaFoldDB" id="A0A3N0BUC7"/>